<dbReference type="GO" id="GO:0000723">
    <property type="term" value="P:telomere maintenance"/>
    <property type="evidence" value="ECO:0007669"/>
    <property type="project" value="TreeGrafter"/>
</dbReference>
<accession>A0AAN9GQD1</accession>
<organism evidence="8 9">
    <name type="scientific">Littorina saxatilis</name>
    <dbReference type="NCBI Taxonomy" id="31220"/>
    <lineage>
        <taxon>Eukaryota</taxon>
        <taxon>Metazoa</taxon>
        <taxon>Spiralia</taxon>
        <taxon>Lophotrochozoa</taxon>
        <taxon>Mollusca</taxon>
        <taxon>Gastropoda</taxon>
        <taxon>Caenogastropoda</taxon>
        <taxon>Littorinimorpha</taxon>
        <taxon>Littorinoidea</taxon>
        <taxon>Littorinidae</taxon>
        <taxon>Littorina</taxon>
    </lineage>
</organism>
<evidence type="ECO:0000256" key="3">
    <source>
        <dbReference type="ARBA" id="ARBA00022527"/>
    </source>
</evidence>
<evidence type="ECO:0000313" key="9">
    <source>
        <dbReference type="Proteomes" id="UP001374579"/>
    </source>
</evidence>
<dbReference type="InterPro" id="IPR014009">
    <property type="entry name" value="PIK_FAT"/>
</dbReference>
<evidence type="ECO:0000313" key="8">
    <source>
        <dbReference type="EMBL" id="KAK7116236.1"/>
    </source>
</evidence>
<dbReference type="InterPro" id="IPR056802">
    <property type="entry name" value="ATR-like_M-HEAT"/>
</dbReference>
<keyword evidence="3" id="KW-0723">Serine/threonine-protein kinase</keyword>
<sequence length="593" mass="67202">MGSKHISSIRHKVVNTLRLGLQFKDRSVMEVSCRAWNCFVRSLELPLLGQMLFQIVATLLPLLLQMPRQVADIISYMVVDNRAELQEYFHEIYFLPDLPELADASAVLKQYTDDPSSQADVRTQVIYCIKGAKHESLDVRSHALSRLRKLLRENRDSIYDLILGSESTEPVVSELVSLLLRGCQESDSKMQCLYGQCLGELGALDPGRLQLMSNDPREQHAKFQATVEDDNFVVGLINEVIKAFLAATEPRVQDCASFALQELLQIYKMEAHNKGEPETRGNKLWCRFSEQSQEILAPLLNTKYKLKADQGSTFPRPIYGSPKGSNLLDWVRNWTTYMAHKVKHGLAYQVFQACSAAERHNLQLALYLLPHVVAQVLLDGSEKDHLEIYNEVMEVVKQAKKADVRHSSTSDFRHVGAQTIFSVLDYLTKWRTHRIQILTAGVPPSREPAYANNPQYKAVNGFVSRIPQDTLAQASFNCKAYTRALLHFEQFITDTKQDLQEHLDFLQRLYDCLNEPDGVLGVAAVRQSESTLVQEILVHENLGHQQDAQACYERALQTSPNELWPHQGFVRSLLAMGQLNMALLHTTGILSDK</sequence>
<dbReference type="GO" id="GO:0006281">
    <property type="term" value="P:DNA repair"/>
    <property type="evidence" value="ECO:0007669"/>
    <property type="project" value="TreeGrafter"/>
</dbReference>
<comment type="subcellular location">
    <subcellularLocation>
        <location evidence="1">Nucleus</location>
    </subcellularLocation>
</comment>
<dbReference type="GO" id="GO:0000077">
    <property type="term" value="P:DNA damage checkpoint signaling"/>
    <property type="evidence" value="ECO:0007669"/>
    <property type="project" value="TreeGrafter"/>
</dbReference>
<evidence type="ECO:0000256" key="5">
    <source>
        <dbReference type="ARBA" id="ARBA00022777"/>
    </source>
</evidence>
<feature type="domain" description="FAT" evidence="7">
    <location>
        <begin position="470"/>
        <end position="593"/>
    </location>
</feature>
<dbReference type="Gene3D" id="1.25.10.10">
    <property type="entry name" value="Leucine-rich Repeat Variant"/>
    <property type="match status" value="1"/>
</dbReference>
<evidence type="ECO:0000256" key="6">
    <source>
        <dbReference type="ARBA" id="ARBA00023242"/>
    </source>
</evidence>
<evidence type="ECO:0000259" key="7">
    <source>
        <dbReference type="PROSITE" id="PS51189"/>
    </source>
</evidence>
<dbReference type="InterPro" id="IPR012993">
    <property type="entry name" value="UME"/>
</dbReference>
<dbReference type="PROSITE" id="PS51189">
    <property type="entry name" value="FAT"/>
    <property type="match status" value="1"/>
</dbReference>
<dbReference type="Proteomes" id="UP001374579">
    <property type="component" value="Unassembled WGS sequence"/>
</dbReference>
<dbReference type="GO" id="GO:0005694">
    <property type="term" value="C:chromosome"/>
    <property type="evidence" value="ECO:0007669"/>
    <property type="project" value="TreeGrafter"/>
</dbReference>
<proteinExistence type="predicted"/>
<dbReference type="GO" id="GO:0005634">
    <property type="term" value="C:nucleus"/>
    <property type="evidence" value="ECO:0007669"/>
    <property type="project" value="UniProtKB-SubCell"/>
</dbReference>
<dbReference type="InterPro" id="IPR011989">
    <property type="entry name" value="ARM-like"/>
</dbReference>
<keyword evidence="5" id="KW-0808">Transferase</keyword>
<dbReference type="PANTHER" id="PTHR11139:SF69">
    <property type="entry name" value="SERINE_THREONINE-PROTEIN KINASE ATR"/>
    <property type="match status" value="1"/>
</dbReference>
<evidence type="ECO:0000256" key="1">
    <source>
        <dbReference type="ARBA" id="ARBA00004123"/>
    </source>
</evidence>
<dbReference type="GO" id="GO:0004674">
    <property type="term" value="F:protein serine/threonine kinase activity"/>
    <property type="evidence" value="ECO:0007669"/>
    <property type="project" value="UniProtKB-KW"/>
</dbReference>
<keyword evidence="5" id="KW-0418">Kinase</keyword>
<keyword evidence="6" id="KW-0539">Nucleus</keyword>
<keyword evidence="9" id="KW-1185">Reference proteome</keyword>
<dbReference type="Pfam" id="PF08064">
    <property type="entry name" value="UME"/>
    <property type="match status" value="1"/>
</dbReference>
<dbReference type="Pfam" id="PF25030">
    <property type="entry name" value="M-HEAT_ATR"/>
    <property type="match status" value="1"/>
</dbReference>
<dbReference type="EMBL" id="JBAMIC010000001">
    <property type="protein sequence ID" value="KAK7116236.1"/>
    <property type="molecule type" value="Genomic_DNA"/>
</dbReference>
<dbReference type="InterPro" id="IPR050517">
    <property type="entry name" value="DDR_Repair_Kinase"/>
</dbReference>
<reference evidence="8 9" key="1">
    <citation type="submission" date="2024-02" db="EMBL/GenBank/DDBJ databases">
        <title>Chromosome-scale genome assembly of the rough periwinkle Littorina saxatilis.</title>
        <authorList>
            <person name="De Jode A."/>
            <person name="Faria R."/>
            <person name="Formenti G."/>
            <person name="Sims Y."/>
            <person name="Smith T.P."/>
            <person name="Tracey A."/>
            <person name="Wood J.M.D."/>
            <person name="Zagrodzka Z.B."/>
            <person name="Johannesson K."/>
            <person name="Butlin R.K."/>
            <person name="Leder E.H."/>
        </authorList>
    </citation>
    <scope>NUCLEOTIDE SEQUENCE [LARGE SCALE GENOMIC DNA]</scope>
    <source>
        <strain evidence="8">Snail1</strain>
        <tissue evidence="8">Muscle</tissue>
    </source>
</reference>
<dbReference type="EC" id="2.7.11.1" evidence="2"/>
<gene>
    <name evidence="8" type="ORF">V1264_001954</name>
</gene>
<dbReference type="InterPro" id="IPR016024">
    <property type="entry name" value="ARM-type_fold"/>
</dbReference>
<evidence type="ECO:0000256" key="2">
    <source>
        <dbReference type="ARBA" id="ARBA00012513"/>
    </source>
</evidence>
<comment type="caution">
    <text evidence="8">The sequence shown here is derived from an EMBL/GenBank/DDBJ whole genome shotgun (WGS) entry which is preliminary data.</text>
</comment>
<protein>
    <recommendedName>
        <fullName evidence="2">non-specific serine/threonine protein kinase</fullName>
        <ecNumber evidence="2">2.7.11.1</ecNumber>
    </recommendedName>
</protein>
<evidence type="ECO:0000256" key="4">
    <source>
        <dbReference type="ARBA" id="ARBA00022763"/>
    </source>
</evidence>
<dbReference type="SUPFAM" id="SSF48371">
    <property type="entry name" value="ARM repeat"/>
    <property type="match status" value="1"/>
</dbReference>
<keyword evidence="4" id="KW-0227">DNA damage</keyword>
<dbReference type="PANTHER" id="PTHR11139">
    <property type="entry name" value="ATAXIA TELANGIECTASIA MUTATED ATM -RELATED"/>
    <property type="match status" value="1"/>
</dbReference>
<name>A0AAN9GQD1_9CAEN</name>
<dbReference type="AlphaFoldDB" id="A0AAN9GQD1"/>